<feature type="signal peptide" evidence="1">
    <location>
        <begin position="1"/>
        <end position="31"/>
    </location>
</feature>
<reference evidence="2 3" key="1">
    <citation type="submission" date="2019-12" db="EMBL/GenBank/DDBJ databases">
        <authorList>
            <person name="Lee S.D."/>
        </authorList>
    </citation>
    <scope>NUCLEOTIDE SEQUENCE [LARGE SCALE GENOMIC DNA]</scope>
    <source>
        <strain evidence="2 3">GH3-10</strain>
    </source>
</reference>
<accession>A0A844XA75</accession>
<evidence type="ECO:0000313" key="2">
    <source>
        <dbReference type="EMBL" id="MWV26435.1"/>
    </source>
</evidence>
<dbReference type="InterPro" id="IPR046150">
    <property type="entry name" value="DUF6152"/>
</dbReference>
<protein>
    <submittedName>
        <fullName evidence="2">Uncharacterized protein</fullName>
    </submittedName>
</protein>
<dbReference type="Pfam" id="PF19649">
    <property type="entry name" value="DUF6152"/>
    <property type="match status" value="1"/>
</dbReference>
<evidence type="ECO:0000256" key="1">
    <source>
        <dbReference type="SAM" id="SignalP"/>
    </source>
</evidence>
<keyword evidence="1" id="KW-0732">Signal</keyword>
<dbReference type="AlphaFoldDB" id="A0A844XA75"/>
<comment type="caution">
    <text evidence="2">The sequence shown here is derived from an EMBL/GenBank/DDBJ whole genome shotgun (WGS) entry which is preliminary data.</text>
</comment>
<keyword evidence="3" id="KW-1185">Reference proteome</keyword>
<reference evidence="2 3" key="2">
    <citation type="submission" date="2020-02" db="EMBL/GenBank/DDBJ databases">
        <title>Erythrobacter dongmakensis sp. nov., isolated from a tidal mudflat.</title>
        <authorList>
            <person name="Kim I.S."/>
        </authorList>
    </citation>
    <scope>NUCLEOTIDE SEQUENCE [LARGE SCALE GENOMIC DNA]</scope>
    <source>
        <strain evidence="2 3">GH3-10</strain>
    </source>
</reference>
<proteinExistence type="predicted"/>
<dbReference type="EMBL" id="WUBR01000001">
    <property type="protein sequence ID" value="MWV26435.1"/>
    <property type="molecule type" value="Genomic_DNA"/>
</dbReference>
<gene>
    <name evidence="2" type="ORF">GRF63_00820</name>
</gene>
<dbReference type="RefSeq" id="WP_160484128.1">
    <property type="nucleotide sequence ID" value="NZ_WUBR01000001.1"/>
</dbReference>
<feature type="chain" id="PRO_5032765842" evidence="1">
    <location>
        <begin position="32"/>
        <end position="131"/>
    </location>
</feature>
<name>A0A844XA75_9SPHN</name>
<dbReference type="Proteomes" id="UP000461409">
    <property type="component" value="Unassembled WGS sequence"/>
</dbReference>
<sequence>MTTFSIRRIGLAAGAAIAVLAGMSVPGSAHHSTAMFEWGTETRLADMTVERWVWTNPHTFIYARDDQGRRWAFEGMSPNHLSRAGWSRRTLAPGETISVGYYPLRDGRRGGFNVRVVKEDGTEMKQLPSAM</sequence>
<organism evidence="2 3">
    <name type="scientific">Aurantiacibacter rhizosphaerae</name>
    <dbReference type="NCBI Taxonomy" id="2691582"/>
    <lineage>
        <taxon>Bacteria</taxon>
        <taxon>Pseudomonadati</taxon>
        <taxon>Pseudomonadota</taxon>
        <taxon>Alphaproteobacteria</taxon>
        <taxon>Sphingomonadales</taxon>
        <taxon>Erythrobacteraceae</taxon>
        <taxon>Aurantiacibacter</taxon>
    </lineage>
</organism>
<evidence type="ECO:0000313" key="3">
    <source>
        <dbReference type="Proteomes" id="UP000461409"/>
    </source>
</evidence>